<organism evidence="6 7">
    <name type="scientific">Jiangella alba</name>
    <dbReference type="NCBI Taxonomy" id="561176"/>
    <lineage>
        <taxon>Bacteria</taxon>
        <taxon>Bacillati</taxon>
        <taxon>Actinomycetota</taxon>
        <taxon>Actinomycetes</taxon>
        <taxon>Jiangellales</taxon>
        <taxon>Jiangellaceae</taxon>
        <taxon>Jiangella</taxon>
    </lineage>
</organism>
<dbReference type="STRING" id="561176.SAMN04488561_6605"/>
<feature type="domain" description="HTH lacI-type" evidence="5">
    <location>
        <begin position="10"/>
        <end position="68"/>
    </location>
</feature>
<evidence type="ECO:0000259" key="5">
    <source>
        <dbReference type="PROSITE" id="PS50932"/>
    </source>
</evidence>
<keyword evidence="2" id="KW-0805">Transcription regulation</keyword>
<dbReference type="PROSITE" id="PS50932">
    <property type="entry name" value="HTH_LACI_2"/>
    <property type="match status" value="1"/>
</dbReference>
<dbReference type="Pfam" id="PF13377">
    <property type="entry name" value="Peripla_BP_3"/>
    <property type="match status" value="1"/>
</dbReference>
<dbReference type="SMART" id="SM00354">
    <property type="entry name" value="HTH_LACI"/>
    <property type="match status" value="1"/>
</dbReference>
<dbReference type="Gene3D" id="3.40.50.2300">
    <property type="match status" value="2"/>
</dbReference>
<gene>
    <name evidence="6" type="ORF">SAMN04488561_6605</name>
</gene>
<dbReference type="InterPro" id="IPR028082">
    <property type="entry name" value="Peripla_BP_I"/>
</dbReference>
<keyword evidence="1" id="KW-0678">Repressor</keyword>
<dbReference type="Gene3D" id="1.10.260.40">
    <property type="entry name" value="lambda repressor-like DNA-binding domains"/>
    <property type="match status" value="1"/>
</dbReference>
<dbReference type="Pfam" id="PF00356">
    <property type="entry name" value="LacI"/>
    <property type="match status" value="1"/>
</dbReference>
<evidence type="ECO:0000313" key="6">
    <source>
        <dbReference type="EMBL" id="SEF18541.1"/>
    </source>
</evidence>
<accession>A0A1H5PZB8</accession>
<dbReference type="InterPro" id="IPR046335">
    <property type="entry name" value="LacI/GalR-like_sensor"/>
</dbReference>
<evidence type="ECO:0000256" key="4">
    <source>
        <dbReference type="ARBA" id="ARBA00023163"/>
    </source>
</evidence>
<dbReference type="PANTHER" id="PTHR30146">
    <property type="entry name" value="LACI-RELATED TRANSCRIPTIONAL REPRESSOR"/>
    <property type="match status" value="1"/>
</dbReference>
<keyword evidence="3 6" id="KW-0238">DNA-binding</keyword>
<dbReference type="OrthoDB" id="9790412at2"/>
<evidence type="ECO:0000256" key="2">
    <source>
        <dbReference type="ARBA" id="ARBA00023015"/>
    </source>
</evidence>
<dbReference type="CDD" id="cd01392">
    <property type="entry name" value="HTH_LacI"/>
    <property type="match status" value="1"/>
</dbReference>
<dbReference type="InterPro" id="IPR010982">
    <property type="entry name" value="Lambda_DNA-bd_dom_sf"/>
</dbReference>
<evidence type="ECO:0000256" key="1">
    <source>
        <dbReference type="ARBA" id="ARBA00022491"/>
    </source>
</evidence>
<dbReference type="EMBL" id="FNUC01000004">
    <property type="protein sequence ID" value="SEF18541.1"/>
    <property type="molecule type" value="Genomic_DNA"/>
</dbReference>
<dbReference type="CDD" id="cd06267">
    <property type="entry name" value="PBP1_LacI_sugar_binding-like"/>
    <property type="match status" value="1"/>
</dbReference>
<dbReference type="GO" id="GO:0000976">
    <property type="term" value="F:transcription cis-regulatory region binding"/>
    <property type="evidence" value="ECO:0007669"/>
    <property type="project" value="TreeGrafter"/>
</dbReference>
<evidence type="ECO:0000313" key="7">
    <source>
        <dbReference type="Proteomes" id="UP000181980"/>
    </source>
</evidence>
<proteinExistence type="predicted"/>
<dbReference type="InterPro" id="IPR000843">
    <property type="entry name" value="HTH_LacI"/>
</dbReference>
<dbReference type="SUPFAM" id="SSF47413">
    <property type="entry name" value="lambda repressor-like DNA-binding domains"/>
    <property type="match status" value="1"/>
</dbReference>
<protein>
    <submittedName>
        <fullName evidence="6">DNA-binding transcriptional regulator, LacI/PurR family</fullName>
    </submittedName>
</protein>
<dbReference type="SUPFAM" id="SSF53822">
    <property type="entry name" value="Periplasmic binding protein-like I"/>
    <property type="match status" value="1"/>
</dbReference>
<dbReference type="RefSeq" id="WP_069113726.1">
    <property type="nucleotide sequence ID" value="NZ_FNUC01000004.1"/>
</dbReference>
<dbReference type="AlphaFoldDB" id="A0A1H5PZB8"/>
<reference evidence="7" key="1">
    <citation type="submission" date="2016-10" db="EMBL/GenBank/DDBJ databases">
        <authorList>
            <person name="Varghese N."/>
            <person name="Submissions S."/>
        </authorList>
    </citation>
    <scope>NUCLEOTIDE SEQUENCE [LARGE SCALE GENOMIC DNA]</scope>
    <source>
        <strain evidence="7">DSM 45237</strain>
    </source>
</reference>
<dbReference type="GO" id="GO:0003700">
    <property type="term" value="F:DNA-binding transcription factor activity"/>
    <property type="evidence" value="ECO:0007669"/>
    <property type="project" value="TreeGrafter"/>
</dbReference>
<dbReference type="PANTHER" id="PTHR30146:SF148">
    <property type="entry name" value="HTH-TYPE TRANSCRIPTIONAL REPRESSOR PURR-RELATED"/>
    <property type="match status" value="1"/>
</dbReference>
<name>A0A1H5PZB8_9ACTN</name>
<dbReference type="Proteomes" id="UP000181980">
    <property type="component" value="Unassembled WGS sequence"/>
</dbReference>
<keyword evidence="7" id="KW-1185">Reference proteome</keyword>
<keyword evidence="4" id="KW-0804">Transcription</keyword>
<sequence length="354" mass="39005">MTTQRRERAPRQADVARLAGVSQSAVSRVIGGDPEAAARIPEDTRRRILDAVKELGYVPNLSARKLRNKTNRLLGVHTFEPVFPHARENFYFEFLLGIEERAEEIGYDLVLFTSTGASDGRRRVYRDGTNRLNVADGTVLLGVATDKADLARLWQEGYPFIHIGRRDVPGADIPCVIPDYFGITGDIAGRLAALGHRHVAYLREHLEMEPYEDRRRGYADAVERLGLIDRSPGFRGEIGLDDAWLDELARGPETAVVAESERLAEALRHGLRERGREVPADLSVVVLEGIGPDASLRWEHLDIPRKEIGRTAIDALVAIVDDPAARSESVVVPCSIVDGDSTAPPAPKEPAPHA</sequence>
<evidence type="ECO:0000256" key="3">
    <source>
        <dbReference type="ARBA" id="ARBA00023125"/>
    </source>
</evidence>